<evidence type="ECO:0000256" key="3">
    <source>
        <dbReference type="ARBA" id="ARBA00022475"/>
    </source>
</evidence>
<feature type="transmembrane region" description="Helical" evidence="9">
    <location>
        <begin position="447"/>
        <end position="471"/>
    </location>
</feature>
<evidence type="ECO:0000256" key="2">
    <source>
        <dbReference type="ARBA" id="ARBA00022448"/>
    </source>
</evidence>
<evidence type="ECO:0000256" key="8">
    <source>
        <dbReference type="SAM" id="Coils"/>
    </source>
</evidence>
<dbReference type="PANTHER" id="PTHR33989">
    <property type="match status" value="1"/>
</dbReference>
<feature type="transmembrane region" description="Helical" evidence="9">
    <location>
        <begin position="403"/>
        <end position="426"/>
    </location>
</feature>
<keyword evidence="12" id="KW-1185">Reference proteome</keyword>
<evidence type="ECO:0000256" key="6">
    <source>
        <dbReference type="ARBA" id="ARBA00022989"/>
    </source>
</evidence>
<name>A0A2K9LU66_SPISQ</name>
<evidence type="ECO:0000256" key="7">
    <source>
        <dbReference type="ARBA" id="ARBA00023136"/>
    </source>
</evidence>
<reference evidence="11 12" key="1">
    <citation type="submission" date="2017-12" db="EMBL/GenBank/DDBJ databases">
        <title>Complete genome sequence of Spiroplasma monobiae MQ-1 (ATCC 33825).</title>
        <authorList>
            <person name="Tsai Y.-M."/>
            <person name="Lo W.-S."/>
            <person name="Wu P.-S."/>
            <person name="Cho S.-T."/>
            <person name="Kuo C.-H."/>
        </authorList>
    </citation>
    <scope>NUCLEOTIDE SEQUENCE [LARGE SCALE GENOMIC DNA]</scope>
    <source>
        <strain evidence="11 12">MQ-1</strain>
    </source>
</reference>
<feature type="transmembrane region" description="Helical" evidence="9">
    <location>
        <begin position="569"/>
        <end position="588"/>
    </location>
</feature>
<dbReference type="InterPro" id="IPR003352">
    <property type="entry name" value="PTS_EIIC"/>
</dbReference>
<evidence type="ECO:0000256" key="1">
    <source>
        <dbReference type="ARBA" id="ARBA00004651"/>
    </source>
</evidence>
<dbReference type="GO" id="GO:0008982">
    <property type="term" value="F:protein-N(PI)-phosphohistidine-sugar phosphotransferase activity"/>
    <property type="evidence" value="ECO:0007669"/>
    <property type="project" value="InterPro"/>
</dbReference>
<dbReference type="PANTHER" id="PTHR33989:SF4">
    <property type="entry name" value="PTS SYSTEM N,N'-DIACETYLCHITOBIOSE-SPECIFIC EIIC COMPONENT"/>
    <property type="match status" value="1"/>
</dbReference>
<protein>
    <submittedName>
        <fullName evidence="11">PTS system cellobiose-specific IIC component</fullName>
    </submittedName>
</protein>
<feature type="transmembrane region" description="Helical" evidence="9">
    <location>
        <begin position="349"/>
        <end position="371"/>
    </location>
</feature>
<evidence type="ECO:0000313" key="11">
    <source>
        <dbReference type="EMBL" id="AUM62441.1"/>
    </source>
</evidence>
<feature type="transmembrane region" description="Helical" evidence="9">
    <location>
        <begin position="378"/>
        <end position="397"/>
    </location>
</feature>
<evidence type="ECO:0000259" key="10">
    <source>
        <dbReference type="PROSITE" id="PS51105"/>
    </source>
</evidence>
<comment type="subcellular location">
    <subcellularLocation>
        <location evidence="1">Cell membrane</location>
        <topology evidence="1">Multi-pass membrane protein</topology>
    </subcellularLocation>
</comment>
<dbReference type="RefSeq" id="WP_101780492.1">
    <property type="nucleotide sequence ID" value="NZ_CP025543.1"/>
</dbReference>
<organism evidence="11 12">
    <name type="scientific">Spiroplasma monobiae MQ-1</name>
    <dbReference type="NCBI Taxonomy" id="1336748"/>
    <lineage>
        <taxon>Bacteria</taxon>
        <taxon>Bacillati</taxon>
        <taxon>Mycoplasmatota</taxon>
        <taxon>Mollicutes</taxon>
        <taxon>Entomoplasmatales</taxon>
        <taxon>Spiroplasmataceae</taxon>
        <taxon>Spiroplasma</taxon>
    </lineage>
</organism>
<keyword evidence="4" id="KW-0762">Sugar transport</keyword>
<sequence length="735" mass="82954">MLKFENYPDIFELIKVVNTDKDRKFKFKKEISDLKSELHNKKLKLKSVSGMFLKIRKEKEKELTASLDVELSNARYKKSDINKLYKDYKLNLSLLKEEYDIKRDNRIQKMKVEIYDIQNKIEQIKTQLLVNKEKTKEDKNKIKELWNIKREEVEQRNELLLSELKVLKNETKENISKYKKEYNEKHKNLINQWKIDNHSLVNVGYILRKLGRKRRLKPINNEIDETIYELSLKVNEIKIDFKNKVQTEKNKVKDKKLIVRYNKGKADPITIKTSVDKITWASGKLSNWKFMVAIKNGFFSLMPLVIVGAMFILVNNIILGAGNGGIFNLFYLTADQLAVLDRLKSIGSYIWNGTYAFFGLLLCGAISYHLAPYYKVNQWAAAIVGIVSFLIMNPSFWGNLGVFGTSGMFTAMIIALASTSIFGRLSKNDKLKIKMPESVPDGVAKSFNVLIPYSITAVFFGLIAFAISWIGSIVGEITVGSNSVTFMDINGLITVAIQKPLVNAVSGFGGMITIVMIWQLLWFMGIHASGILSPIVEPIQLDGLTQNQQALAEGIQPEYVFTNPFMNNFLFMGGTGGTIGLIIAILLFSKRGDYRSMAKVTLIPALFCINEPLLFGLPIVLNPILFIPFVFGPIIAGMIAYFATTTGIMPHSSVVVPWTTPPILGGILTTKSIMGGLVAAVNFVMLISIYTPFVLLANKIEQRELLNKFAQNKNQNLENVVKLNSNLNNLNSTNV</sequence>
<dbReference type="KEGG" id="smoo:SMONO_v1c01900"/>
<dbReference type="Proteomes" id="UP000234790">
    <property type="component" value="Chromosome"/>
</dbReference>
<keyword evidence="6 9" id="KW-1133">Transmembrane helix</keyword>
<dbReference type="AlphaFoldDB" id="A0A2K9LU66"/>
<accession>A0A2K9LU66</accession>
<keyword evidence="5 9" id="KW-0812">Transmembrane</keyword>
<keyword evidence="3" id="KW-1003">Cell membrane</keyword>
<dbReference type="GO" id="GO:0005886">
    <property type="term" value="C:plasma membrane"/>
    <property type="evidence" value="ECO:0007669"/>
    <property type="project" value="UniProtKB-SubCell"/>
</dbReference>
<evidence type="ECO:0000256" key="9">
    <source>
        <dbReference type="SAM" id="Phobius"/>
    </source>
</evidence>
<dbReference type="Pfam" id="PF02378">
    <property type="entry name" value="PTS_EIIC"/>
    <property type="match status" value="1"/>
</dbReference>
<proteinExistence type="predicted"/>
<evidence type="ECO:0000256" key="4">
    <source>
        <dbReference type="ARBA" id="ARBA00022597"/>
    </source>
</evidence>
<gene>
    <name evidence="11" type="primary">celB</name>
    <name evidence="11" type="ORF">SMONO_v1c01900</name>
</gene>
<dbReference type="GO" id="GO:1901264">
    <property type="term" value="P:carbohydrate derivative transport"/>
    <property type="evidence" value="ECO:0007669"/>
    <property type="project" value="TreeGrafter"/>
</dbReference>
<dbReference type="GO" id="GO:0009401">
    <property type="term" value="P:phosphoenolpyruvate-dependent sugar phosphotransferase system"/>
    <property type="evidence" value="ECO:0007669"/>
    <property type="project" value="InterPro"/>
</dbReference>
<dbReference type="InterPro" id="IPR004501">
    <property type="entry name" value="PTS_EIIC_3"/>
</dbReference>
<keyword evidence="7 9" id="KW-0472">Membrane</keyword>
<evidence type="ECO:0000256" key="5">
    <source>
        <dbReference type="ARBA" id="ARBA00022692"/>
    </source>
</evidence>
<dbReference type="EMBL" id="CP025543">
    <property type="protein sequence ID" value="AUM62441.1"/>
    <property type="molecule type" value="Genomic_DNA"/>
</dbReference>
<dbReference type="OrthoDB" id="1550290at2"/>
<feature type="coiled-coil region" evidence="8">
    <location>
        <begin position="85"/>
        <end position="192"/>
    </location>
</feature>
<feature type="domain" description="PTS EIIC type-3" evidence="10">
    <location>
        <begin position="274"/>
        <end position="693"/>
    </location>
</feature>
<feature type="transmembrane region" description="Helical" evidence="9">
    <location>
        <begin position="298"/>
        <end position="319"/>
    </location>
</feature>
<keyword evidence="8" id="KW-0175">Coiled coil</keyword>
<keyword evidence="2" id="KW-0813">Transport</keyword>
<dbReference type="InterPro" id="IPR051088">
    <property type="entry name" value="PTS_Sugar-EIIC/EIIB"/>
</dbReference>
<dbReference type="NCBIfam" id="TIGR00410">
    <property type="entry name" value="lacE"/>
    <property type="match status" value="1"/>
</dbReference>
<feature type="transmembrane region" description="Helical" evidence="9">
    <location>
        <begin position="680"/>
        <end position="698"/>
    </location>
</feature>
<feature type="transmembrane region" description="Helical" evidence="9">
    <location>
        <begin position="625"/>
        <end position="643"/>
    </location>
</feature>
<feature type="transmembrane region" description="Helical" evidence="9">
    <location>
        <begin position="504"/>
        <end position="524"/>
    </location>
</feature>
<evidence type="ECO:0000313" key="12">
    <source>
        <dbReference type="Proteomes" id="UP000234790"/>
    </source>
</evidence>
<dbReference type="PROSITE" id="PS51105">
    <property type="entry name" value="PTS_EIIC_TYPE_3"/>
    <property type="match status" value="1"/>
</dbReference>